<dbReference type="CDD" id="cd01949">
    <property type="entry name" value="GGDEF"/>
    <property type="match status" value="1"/>
</dbReference>
<dbReference type="PANTHER" id="PTHR45138:SF9">
    <property type="entry name" value="DIGUANYLATE CYCLASE DGCM-RELATED"/>
    <property type="match status" value="1"/>
</dbReference>
<organism evidence="4 5">
    <name type="scientific">Psychromonas marina</name>
    <dbReference type="NCBI Taxonomy" id="88364"/>
    <lineage>
        <taxon>Bacteria</taxon>
        <taxon>Pseudomonadati</taxon>
        <taxon>Pseudomonadota</taxon>
        <taxon>Gammaproteobacteria</taxon>
        <taxon>Alteromonadales</taxon>
        <taxon>Psychromonadaceae</taxon>
        <taxon>Psychromonas</taxon>
    </lineage>
</organism>
<evidence type="ECO:0000256" key="2">
    <source>
        <dbReference type="ARBA" id="ARBA00034247"/>
    </source>
</evidence>
<sequence length="186" mass="20776">MRRKDVETKLQVANNLLSKNANLDPLTGLPNRRFYDSFLKGKWQEVIESKASISLIIIDIDHFKTFNDDYGHQVGDEVLVVVGKTLAQCIRASTDLIARYGGEEFVAIVPNMSEHKTLQLAERMRQQISALEFKSKQITISLGSATVHPDQTSDLASLFKQADQALYDAKAQGRNRACHAKSDLGK</sequence>
<feature type="domain" description="GGDEF" evidence="3">
    <location>
        <begin position="51"/>
        <end position="182"/>
    </location>
</feature>
<evidence type="ECO:0000256" key="1">
    <source>
        <dbReference type="ARBA" id="ARBA00012528"/>
    </source>
</evidence>
<dbReference type="PANTHER" id="PTHR45138">
    <property type="entry name" value="REGULATORY COMPONENTS OF SENSORY TRANSDUCTION SYSTEM"/>
    <property type="match status" value="1"/>
</dbReference>
<dbReference type="Pfam" id="PF00990">
    <property type="entry name" value="GGDEF"/>
    <property type="match status" value="1"/>
</dbReference>
<dbReference type="InterPro" id="IPR000160">
    <property type="entry name" value="GGDEF_dom"/>
</dbReference>
<evidence type="ECO:0000259" key="3">
    <source>
        <dbReference type="PROSITE" id="PS50887"/>
    </source>
</evidence>
<dbReference type="PROSITE" id="PS50887">
    <property type="entry name" value="GGDEF"/>
    <property type="match status" value="1"/>
</dbReference>
<protein>
    <recommendedName>
        <fullName evidence="1">diguanylate cyclase</fullName>
        <ecNumber evidence="1">2.7.7.65</ecNumber>
    </recommendedName>
</protein>
<gene>
    <name evidence="4" type="ORF">GCM10007916_11850</name>
</gene>
<reference evidence="5" key="1">
    <citation type="journal article" date="2019" name="Int. J. Syst. Evol. Microbiol.">
        <title>The Global Catalogue of Microorganisms (GCM) 10K type strain sequencing project: providing services to taxonomists for standard genome sequencing and annotation.</title>
        <authorList>
            <consortium name="The Broad Institute Genomics Platform"/>
            <consortium name="The Broad Institute Genome Sequencing Center for Infectious Disease"/>
            <person name="Wu L."/>
            <person name="Ma J."/>
        </authorList>
    </citation>
    <scope>NUCLEOTIDE SEQUENCE [LARGE SCALE GENOMIC DNA]</scope>
    <source>
        <strain evidence="5">NBRC 103166</strain>
    </source>
</reference>
<evidence type="ECO:0000313" key="4">
    <source>
        <dbReference type="EMBL" id="GLS90118.1"/>
    </source>
</evidence>
<dbReference type="InterPro" id="IPR043128">
    <property type="entry name" value="Rev_trsase/Diguanyl_cyclase"/>
</dbReference>
<dbReference type="InterPro" id="IPR029787">
    <property type="entry name" value="Nucleotide_cyclase"/>
</dbReference>
<dbReference type="Gene3D" id="3.30.70.270">
    <property type="match status" value="1"/>
</dbReference>
<evidence type="ECO:0000313" key="5">
    <source>
        <dbReference type="Proteomes" id="UP001157353"/>
    </source>
</evidence>
<dbReference type="SUPFAM" id="SSF55073">
    <property type="entry name" value="Nucleotide cyclase"/>
    <property type="match status" value="1"/>
</dbReference>
<dbReference type="InterPro" id="IPR050469">
    <property type="entry name" value="Diguanylate_Cyclase"/>
</dbReference>
<dbReference type="EMBL" id="BSPQ01000002">
    <property type="protein sequence ID" value="GLS90118.1"/>
    <property type="molecule type" value="Genomic_DNA"/>
</dbReference>
<dbReference type="SMART" id="SM00267">
    <property type="entry name" value="GGDEF"/>
    <property type="match status" value="1"/>
</dbReference>
<accession>A0ABQ6DZ21</accession>
<dbReference type="NCBIfam" id="TIGR00254">
    <property type="entry name" value="GGDEF"/>
    <property type="match status" value="1"/>
</dbReference>
<comment type="catalytic activity">
    <reaction evidence="2">
        <text>2 GTP = 3',3'-c-di-GMP + 2 diphosphate</text>
        <dbReference type="Rhea" id="RHEA:24898"/>
        <dbReference type="ChEBI" id="CHEBI:33019"/>
        <dbReference type="ChEBI" id="CHEBI:37565"/>
        <dbReference type="ChEBI" id="CHEBI:58805"/>
        <dbReference type="EC" id="2.7.7.65"/>
    </reaction>
</comment>
<dbReference type="Proteomes" id="UP001157353">
    <property type="component" value="Unassembled WGS sequence"/>
</dbReference>
<dbReference type="EC" id="2.7.7.65" evidence="1"/>
<name>A0ABQ6DZ21_9GAMM</name>
<proteinExistence type="predicted"/>
<keyword evidence="5" id="KW-1185">Reference proteome</keyword>
<comment type="caution">
    <text evidence="4">The sequence shown here is derived from an EMBL/GenBank/DDBJ whole genome shotgun (WGS) entry which is preliminary data.</text>
</comment>